<evidence type="ECO:0000259" key="7">
    <source>
        <dbReference type="Pfam" id="PF17390"/>
    </source>
</evidence>
<comment type="catalytic activity">
    <reaction evidence="1">
        <text>Hydrolysis of terminal non-reducing alpha-L-rhamnose residues in alpha-L-rhamnosides.</text>
        <dbReference type="EC" id="3.2.1.40"/>
    </reaction>
</comment>
<reference evidence="8 9" key="1">
    <citation type="submission" date="2018-08" db="EMBL/GenBank/DDBJ databases">
        <title>Pallidiluteibacterium maritimus gen. nov., sp. nov., isolated from coastal sediment.</title>
        <authorList>
            <person name="Zhou L.Y."/>
        </authorList>
    </citation>
    <scope>NUCLEOTIDE SEQUENCE [LARGE SCALE GENOMIC DNA]</scope>
    <source>
        <strain evidence="8 9">XSD2</strain>
    </source>
</reference>
<dbReference type="Gene3D" id="2.60.420.10">
    <property type="entry name" value="Maltose phosphorylase, domain 3"/>
    <property type="match status" value="1"/>
</dbReference>
<evidence type="ECO:0000313" key="9">
    <source>
        <dbReference type="Proteomes" id="UP000265926"/>
    </source>
</evidence>
<dbReference type="Gene3D" id="2.60.40.10">
    <property type="entry name" value="Immunoglobulins"/>
    <property type="match status" value="1"/>
</dbReference>
<dbReference type="InterPro" id="IPR012341">
    <property type="entry name" value="6hp_glycosidase-like_sf"/>
</dbReference>
<dbReference type="Pfam" id="PF17389">
    <property type="entry name" value="Bac_rhamnosid6H"/>
    <property type="match status" value="1"/>
</dbReference>
<dbReference type="PIRSF" id="PIRSF010631">
    <property type="entry name" value="A-rhamnsds"/>
    <property type="match status" value="1"/>
</dbReference>
<dbReference type="InterPro" id="IPR008928">
    <property type="entry name" value="6-hairpin_glycosidase_sf"/>
</dbReference>
<dbReference type="PANTHER" id="PTHR33307:SF6">
    <property type="entry name" value="ALPHA-RHAMNOSIDASE (EUROFUNG)-RELATED"/>
    <property type="match status" value="1"/>
</dbReference>
<organism evidence="8 9">
    <name type="scientific">Maribellus luteus</name>
    <dbReference type="NCBI Taxonomy" id="2305463"/>
    <lineage>
        <taxon>Bacteria</taxon>
        <taxon>Pseudomonadati</taxon>
        <taxon>Bacteroidota</taxon>
        <taxon>Bacteroidia</taxon>
        <taxon>Marinilabiliales</taxon>
        <taxon>Prolixibacteraceae</taxon>
        <taxon>Maribellus</taxon>
    </lineage>
</organism>
<evidence type="ECO:0000256" key="1">
    <source>
        <dbReference type="ARBA" id="ARBA00001445"/>
    </source>
</evidence>
<evidence type="ECO:0000256" key="3">
    <source>
        <dbReference type="ARBA" id="ARBA00022801"/>
    </source>
</evidence>
<dbReference type="PANTHER" id="PTHR33307">
    <property type="entry name" value="ALPHA-RHAMNOSIDASE (EUROFUNG)"/>
    <property type="match status" value="1"/>
</dbReference>
<sequence length="935" mass="105991">MNILSARQKQFCFKPLTLLFFWLIVSCTTGSTNLNELTCEYERKPLGIDTPNPRFSWKIESVERGVYQTSFRIIVGENEKEVLRKAGGVWDSGEIQSGNSVNITYEGKPLQSNQNYYWRVCIQTKNGEEIWSEPAFFHTALFNASDWKANWITTSEEIIHQSPVFRKDFEISKKIKQAYAFVTACGFYEFTLNGQKVGDHVLDPSVTDYRKRILYSTYDVTDHLNSGINVAGLMLANGAYNMRKVDDRYSWGGGGSVLGNPCFIAQLHITYKDGTQDVIVSDPTWKYANGPITFNNLYGGEDYNAQLEIPGWDTKDFEANDWQKAVPANQPGGKLVSQSSPPVKVTETIEPVKQTNPAEGVYLFDLGQNIAGWWKVEIKGKAGQVVRIRGAETLNNDLFPKNLENGDVFSDKFKYHSHVWTDYTLKSEEVETYEPRFFYSGFRYIEVATSDKKALDEIKVAGRVVRSSMELNGTFESSDSLLNQIHKAGLWSQKGNLVFYPTDCPHREKGAYNGDGQVIAETSIHDFQMASFYTKWIADMRDSQEENGRIPNTSPVLVGGMGGGVAWGSAYILIPWWMNQYYNDNRILEENYPSMKKYADYLRTLAQTDQNPEEPYIINDFMSYWYSLGEWCAPGQSDCPNHPVVNTFYYYFNTKTMAEIAKVLGKTEDAERYAALSDTIKQAFNDKFFNPETFLYGTDSTYQTYQLLALAGNVVPDGYRNNVVKTVVDDLEKRGNHLNTGILGTKYLWPVLVNEGHSELAYQVATQKTYPSFGFWLANHSTTLLEEWSGRNSHNHEMFGSVVEYFYKYLAGIQSPVEGKTTRGYQHIHLQPYSPDGLNYVSASQETASGRVFSGWEKKDNGFHYKVSIPANTTATIVLPGELKQNATLSEEGTVIWQNNTAVNQVQGITKTEVDSNQLVIYIESGDYDFIFSNK</sequence>
<evidence type="ECO:0000259" key="5">
    <source>
        <dbReference type="Pfam" id="PF08531"/>
    </source>
</evidence>
<keyword evidence="9" id="KW-1185">Reference proteome</keyword>
<dbReference type="Pfam" id="PF17390">
    <property type="entry name" value="Bac_rhamnosid_C"/>
    <property type="match status" value="1"/>
</dbReference>
<dbReference type="EMBL" id="QWGR01000001">
    <property type="protein sequence ID" value="RIJ50726.1"/>
    <property type="molecule type" value="Genomic_DNA"/>
</dbReference>
<feature type="domain" description="Alpha-L-rhamnosidase six-hairpin glycosidase" evidence="6">
    <location>
        <begin position="473"/>
        <end position="809"/>
    </location>
</feature>
<comment type="caution">
    <text evidence="8">The sequence shown here is derived from an EMBL/GenBank/DDBJ whole genome shotgun (WGS) entry which is preliminary data.</text>
</comment>
<dbReference type="Gene3D" id="1.50.10.10">
    <property type="match status" value="1"/>
</dbReference>
<dbReference type="EC" id="3.2.1.40" evidence="2"/>
<dbReference type="AlphaFoldDB" id="A0A399T2Z7"/>
<dbReference type="GO" id="GO:0005975">
    <property type="term" value="P:carbohydrate metabolic process"/>
    <property type="evidence" value="ECO:0007669"/>
    <property type="project" value="InterPro"/>
</dbReference>
<gene>
    <name evidence="8" type="ORF">D1614_02015</name>
</gene>
<dbReference type="GO" id="GO:0030596">
    <property type="term" value="F:alpha-L-rhamnosidase activity"/>
    <property type="evidence" value="ECO:0007669"/>
    <property type="project" value="UniProtKB-EC"/>
</dbReference>
<dbReference type="Pfam" id="PF05592">
    <property type="entry name" value="Bac_rhamnosid"/>
    <property type="match status" value="1"/>
</dbReference>
<keyword evidence="3" id="KW-0378">Hydrolase</keyword>
<dbReference type="OrthoDB" id="9766741at2"/>
<dbReference type="InterPro" id="IPR013737">
    <property type="entry name" value="Bac_rhamnosid_N"/>
</dbReference>
<dbReference type="RefSeq" id="WP_119436194.1">
    <property type="nucleotide sequence ID" value="NZ_QWGR01000001.1"/>
</dbReference>
<dbReference type="InterPro" id="IPR016007">
    <property type="entry name" value="Alpha_rhamnosid"/>
</dbReference>
<dbReference type="SUPFAM" id="SSF48208">
    <property type="entry name" value="Six-hairpin glycosidases"/>
    <property type="match status" value="1"/>
</dbReference>
<name>A0A399T2Z7_9BACT</name>
<dbReference type="Proteomes" id="UP000265926">
    <property type="component" value="Unassembled WGS sequence"/>
</dbReference>
<accession>A0A399T2Z7</accession>
<feature type="domain" description="Alpha-L-rhamnosidase concanavalin-like" evidence="4">
    <location>
        <begin position="358"/>
        <end position="465"/>
    </location>
</feature>
<feature type="domain" description="Bacterial alpha-L-rhamnosidase N-terminal" evidence="5">
    <location>
        <begin position="173"/>
        <end position="347"/>
    </location>
</feature>
<proteinExistence type="predicted"/>
<evidence type="ECO:0000256" key="2">
    <source>
        <dbReference type="ARBA" id="ARBA00012652"/>
    </source>
</evidence>
<dbReference type="Pfam" id="PF08531">
    <property type="entry name" value="Bac_rhamnosid_N"/>
    <property type="match status" value="1"/>
</dbReference>
<dbReference type="Pfam" id="PF25788">
    <property type="entry name" value="Ig_Rha78A_N"/>
    <property type="match status" value="1"/>
</dbReference>
<feature type="domain" description="Alpha-L-rhamnosidase C-terminal" evidence="7">
    <location>
        <begin position="820"/>
        <end position="891"/>
    </location>
</feature>
<evidence type="ECO:0000259" key="4">
    <source>
        <dbReference type="Pfam" id="PF05592"/>
    </source>
</evidence>
<protein>
    <recommendedName>
        <fullName evidence="2">alpha-L-rhamnosidase</fullName>
        <ecNumber evidence="2">3.2.1.40</ecNumber>
    </recommendedName>
</protein>
<dbReference type="InterPro" id="IPR035396">
    <property type="entry name" value="Bac_rhamnosid6H"/>
</dbReference>
<dbReference type="InterPro" id="IPR035398">
    <property type="entry name" value="Bac_rhamnosid_C"/>
</dbReference>
<evidence type="ECO:0000259" key="6">
    <source>
        <dbReference type="Pfam" id="PF17389"/>
    </source>
</evidence>
<dbReference type="Gene3D" id="2.60.120.260">
    <property type="entry name" value="Galactose-binding domain-like"/>
    <property type="match status" value="2"/>
</dbReference>
<evidence type="ECO:0000313" key="8">
    <source>
        <dbReference type="EMBL" id="RIJ50726.1"/>
    </source>
</evidence>
<dbReference type="InterPro" id="IPR008902">
    <property type="entry name" value="Rhamnosid_concanavalin"/>
</dbReference>
<dbReference type="InterPro" id="IPR013783">
    <property type="entry name" value="Ig-like_fold"/>
</dbReference>
<dbReference type="PROSITE" id="PS51257">
    <property type="entry name" value="PROKAR_LIPOPROTEIN"/>
    <property type="match status" value="1"/>
</dbReference>